<dbReference type="Pfam" id="PF00436">
    <property type="entry name" value="SSB"/>
    <property type="match status" value="1"/>
</dbReference>
<dbReference type="OrthoDB" id="9809878at2"/>
<dbReference type="InterPro" id="IPR011344">
    <property type="entry name" value="ssDNA-bd"/>
</dbReference>
<evidence type="ECO:0000313" key="5">
    <source>
        <dbReference type="EMBL" id="SDK75117.1"/>
    </source>
</evidence>
<feature type="compositionally biased region" description="Gly residues" evidence="4">
    <location>
        <begin position="141"/>
        <end position="150"/>
    </location>
</feature>
<keyword evidence="6" id="KW-1185">Reference proteome</keyword>
<dbReference type="PANTHER" id="PTHR10302">
    <property type="entry name" value="SINGLE-STRANDED DNA-BINDING PROTEIN"/>
    <property type="match status" value="1"/>
</dbReference>
<comment type="function">
    <text evidence="2">Plays an important role in DNA replication, recombination and repair. Binds to ssDNA and to an array of partner proteins to recruit them to their sites of action during DNA metabolism.</text>
</comment>
<dbReference type="GO" id="GO:0009295">
    <property type="term" value="C:nucleoid"/>
    <property type="evidence" value="ECO:0007669"/>
    <property type="project" value="TreeGrafter"/>
</dbReference>
<comment type="subunit">
    <text evidence="2">Homotetramer.</text>
</comment>
<dbReference type="PANTHER" id="PTHR10302:SF0">
    <property type="entry name" value="SINGLE-STRANDED DNA-BINDING PROTEIN, MITOCHONDRIAL"/>
    <property type="match status" value="1"/>
</dbReference>
<dbReference type="Proteomes" id="UP000198629">
    <property type="component" value="Unassembled WGS sequence"/>
</dbReference>
<evidence type="ECO:0000256" key="2">
    <source>
        <dbReference type="HAMAP-Rule" id="MF_00984"/>
    </source>
</evidence>
<dbReference type="AlphaFoldDB" id="A0A1G9EG27"/>
<protein>
    <recommendedName>
        <fullName evidence="2 3">Single-stranded DNA-binding protein</fullName>
        <shortName evidence="2">SSB</shortName>
    </recommendedName>
</protein>
<dbReference type="NCBIfam" id="TIGR00621">
    <property type="entry name" value="ssb"/>
    <property type="match status" value="1"/>
</dbReference>
<keyword evidence="2" id="KW-0233">DNA recombination</keyword>
<name>A0A1G9EG27_9PROT</name>
<dbReference type="EMBL" id="FNFX01000004">
    <property type="protein sequence ID" value="SDK75117.1"/>
    <property type="molecule type" value="Genomic_DNA"/>
</dbReference>
<dbReference type="InterPro" id="IPR012340">
    <property type="entry name" value="NA-bd_OB-fold"/>
</dbReference>
<dbReference type="Gene3D" id="2.40.50.140">
    <property type="entry name" value="Nucleic acid-binding proteins"/>
    <property type="match status" value="1"/>
</dbReference>
<evidence type="ECO:0000256" key="1">
    <source>
        <dbReference type="ARBA" id="ARBA00023125"/>
    </source>
</evidence>
<dbReference type="GO" id="GO:0006260">
    <property type="term" value="P:DNA replication"/>
    <property type="evidence" value="ECO:0007669"/>
    <property type="project" value="UniProtKB-UniRule"/>
</dbReference>
<comment type="caution">
    <text evidence="2">Lacks conserved residue(s) required for the propagation of feature annotation.</text>
</comment>
<proteinExistence type="inferred from homology"/>
<evidence type="ECO:0000256" key="4">
    <source>
        <dbReference type="SAM" id="MobiDB-lite"/>
    </source>
</evidence>
<dbReference type="InterPro" id="IPR000424">
    <property type="entry name" value="Primosome_PriB/ssb"/>
</dbReference>
<dbReference type="CDD" id="cd04496">
    <property type="entry name" value="SSB_OBF"/>
    <property type="match status" value="1"/>
</dbReference>
<reference evidence="6" key="1">
    <citation type="submission" date="2016-10" db="EMBL/GenBank/DDBJ databases">
        <authorList>
            <person name="Varghese N."/>
            <person name="Submissions S."/>
        </authorList>
    </citation>
    <scope>NUCLEOTIDE SEQUENCE [LARGE SCALE GENOMIC DNA]</scope>
    <source>
        <strain evidence="6">CBMB127</strain>
    </source>
</reference>
<sequence length="174" mass="19150">MASVNKVILMGNLGRDPEIRYMPNGEAVANFSIATTENWKDKSGVRQEKTEWHNIVMYRRLAEIAGEYLKKGRPVYVEGRLQTRKWEKDGVTRYSTEIVADQMQMLGTGREGGSTAYEGGDMDQGSGMDDYNQAPSRQPAMGGGNAGGGNRNAFQPAASKPAGNFDDFDDDIPF</sequence>
<dbReference type="RefSeq" id="WP_091472342.1">
    <property type="nucleotide sequence ID" value="NZ_FNFX01000004.1"/>
</dbReference>
<accession>A0A1G9EG27</accession>
<gene>
    <name evidence="5" type="ORF">SAMN05192566_2373</name>
</gene>
<dbReference type="PROSITE" id="PS50935">
    <property type="entry name" value="SSB"/>
    <property type="match status" value="1"/>
</dbReference>
<evidence type="ECO:0000256" key="3">
    <source>
        <dbReference type="RuleBase" id="RU000524"/>
    </source>
</evidence>
<keyword evidence="2" id="KW-0234">DNA repair</keyword>
<dbReference type="GO" id="GO:0006310">
    <property type="term" value="P:DNA recombination"/>
    <property type="evidence" value="ECO:0007669"/>
    <property type="project" value="UniProtKB-UniRule"/>
</dbReference>
<keyword evidence="2" id="KW-0235">DNA replication</keyword>
<dbReference type="SUPFAM" id="SSF50249">
    <property type="entry name" value="Nucleic acid-binding proteins"/>
    <property type="match status" value="1"/>
</dbReference>
<feature type="region of interest" description="Disordered" evidence="4">
    <location>
        <begin position="111"/>
        <end position="174"/>
    </location>
</feature>
<feature type="short sequence motif" description="Important for interaction with partner proteins" evidence="2">
    <location>
        <begin position="169"/>
        <end position="174"/>
    </location>
</feature>
<dbReference type="GO" id="GO:0003697">
    <property type="term" value="F:single-stranded DNA binding"/>
    <property type="evidence" value="ECO:0007669"/>
    <property type="project" value="UniProtKB-UniRule"/>
</dbReference>
<dbReference type="GO" id="GO:0006281">
    <property type="term" value="P:DNA repair"/>
    <property type="evidence" value="ECO:0007669"/>
    <property type="project" value="UniProtKB-UniRule"/>
</dbReference>
<evidence type="ECO:0000313" key="6">
    <source>
        <dbReference type="Proteomes" id="UP000198629"/>
    </source>
</evidence>
<keyword evidence="2" id="KW-0227">DNA damage</keyword>
<dbReference type="HAMAP" id="MF_00984">
    <property type="entry name" value="SSB"/>
    <property type="match status" value="1"/>
</dbReference>
<dbReference type="STRING" id="492660.SAMN05192566_2373"/>
<keyword evidence="1 2" id="KW-0238">DNA-binding</keyword>
<organism evidence="5 6">
    <name type="scientific">Methylophilus rhizosphaerae</name>
    <dbReference type="NCBI Taxonomy" id="492660"/>
    <lineage>
        <taxon>Bacteria</taxon>
        <taxon>Pseudomonadati</taxon>
        <taxon>Pseudomonadota</taxon>
        <taxon>Betaproteobacteria</taxon>
        <taxon>Nitrosomonadales</taxon>
        <taxon>Methylophilaceae</taxon>
        <taxon>Methylophilus</taxon>
    </lineage>
</organism>